<keyword evidence="1" id="KW-0732">Signal</keyword>
<proteinExistence type="predicted"/>
<dbReference type="Proteomes" id="UP000030764">
    <property type="component" value="Unassembled WGS sequence"/>
</dbReference>
<evidence type="ECO:0000313" key="5">
    <source>
        <dbReference type="Proteomes" id="UP000030764"/>
    </source>
</evidence>
<dbReference type="PANTHER" id="PTHR35572">
    <property type="entry name" value="PROTEIN CBG04538-RELATED"/>
    <property type="match status" value="1"/>
</dbReference>
<feature type="signal peptide" evidence="1">
    <location>
        <begin position="1"/>
        <end position="19"/>
    </location>
</feature>
<feature type="domain" description="Abnormal cell migration protein 18-like fibronectin type I" evidence="2">
    <location>
        <begin position="171"/>
        <end position="236"/>
    </location>
</feature>
<dbReference type="Proteomes" id="UP000030758">
    <property type="component" value="Unassembled WGS sequence"/>
</dbReference>
<dbReference type="InterPro" id="IPR040282">
    <property type="entry name" value="Mig-18-like"/>
</dbReference>
<gene>
    <name evidence="3" type="ORF">M513_12537</name>
    <name evidence="4" type="ORF">M514_12537</name>
</gene>
<feature type="non-terminal residue" evidence="3">
    <location>
        <position position="353"/>
    </location>
</feature>
<reference evidence="3 5" key="1">
    <citation type="journal article" date="2014" name="Nat. Genet.">
        <title>Genome and transcriptome of the porcine whipworm Trichuris suis.</title>
        <authorList>
            <person name="Jex A.R."/>
            <person name="Nejsum P."/>
            <person name="Schwarz E.M."/>
            <person name="Hu L."/>
            <person name="Young N.D."/>
            <person name="Hall R.S."/>
            <person name="Korhonen P.K."/>
            <person name="Liao S."/>
            <person name="Thamsborg S."/>
            <person name="Xia J."/>
            <person name="Xu P."/>
            <person name="Wang S."/>
            <person name="Scheerlinck J.P."/>
            <person name="Hofmann A."/>
            <person name="Sternberg P.W."/>
            <person name="Wang J."/>
            <person name="Gasser R.B."/>
        </authorList>
    </citation>
    <scope>NUCLEOTIDE SEQUENCE [LARGE SCALE GENOMIC DNA]</scope>
    <source>
        <strain evidence="4">DCEP-RM93F</strain>
        <strain evidence="3">DCEP-RM93M</strain>
    </source>
</reference>
<dbReference type="OrthoDB" id="5922555at2759"/>
<evidence type="ECO:0000256" key="1">
    <source>
        <dbReference type="SAM" id="SignalP"/>
    </source>
</evidence>
<feature type="domain" description="Abnormal cell migration protein 18-like fibronectin type I" evidence="2">
    <location>
        <begin position="94"/>
        <end position="159"/>
    </location>
</feature>
<dbReference type="EMBL" id="KL363362">
    <property type="protein sequence ID" value="KFD46603.1"/>
    <property type="molecule type" value="Genomic_DNA"/>
</dbReference>
<dbReference type="AlphaFoldDB" id="A0A085LNQ7"/>
<sequence length="353" mass="39885">MRRLAILLLVATLFEAINSQLVRKKRSIRNSEKCPDFSNVRLMWNYVNRTKSDPFGCILESGEAIPFGATYKTKAYVLRCDRTGDEQVTMTPIQCVLRDKVIEVGQQIPYKGFAISCVNGSSCIRLKITGCIAYNGSIVQTGDTFVEDDFVYECAIEGFGTRKLVARKPIACLIYGKRFDADETITSGEYWYKCIKMGRWALKREIIGCVSENGKLIDISQTFRKQDYLYQCKVEGPNVGVVPFGCIAKEYGVEREFRFGEKWYTHSSGPLSYLMECVSRGGKAERVISRCVVNDNTDHDRKTLEPGCGIKYADDKIFVCQQLEGGIVKGSLYSYDESKSIYEAMEPFGVRIC</sequence>
<evidence type="ECO:0000313" key="3">
    <source>
        <dbReference type="EMBL" id="KFD46603.1"/>
    </source>
</evidence>
<accession>A0A085LNQ7</accession>
<dbReference type="PANTHER" id="PTHR35572:SF4">
    <property type="entry name" value="PROTEIN CBG15747"/>
    <property type="match status" value="1"/>
</dbReference>
<organism evidence="3 5">
    <name type="scientific">Trichuris suis</name>
    <name type="common">pig whipworm</name>
    <dbReference type="NCBI Taxonomy" id="68888"/>
    <lineage>
        <taxon>Eukaryota</taxon>
        <taxon>Metazoa</taxon>
        <taxon>Ecdysozoa</taxon>
        <taxon>Nematoda</taxon>
        <taxon>Enoplea</taxon>
        <taxon>Dorylaimia</taxon>
        <taxon>Trichinellida</taxon>
        <taxon>Trichuridae</taxon>
        <taxon>Trichuris</taxon>
    </lineage>
</organism>
<dbReference type="InterPro" id="IPR055119">
    <property type="entry name" value="Mig18_Fn1"/>
</dbReference>
<name>A0A085LNQ7_9BILA</name>
<feature type="chain" id="PRO_5009376419" description="Abnormal cell migration protein 18-like fibronectin type I domain-containing protein" evidence="1">
    <location>
        <begin position="20"/>
        <end position="353"/>
    </location>
</feature>
<evidence type="ECO:0000313" key="4">
    <source>
        <dbReference type="EMBL" id="KFD61836.1"/>
    </source>
</evidence>
<dbReference type="Pfam" id="PF23003">
    <property type="entry name" value="Fn1_2"/>
    <property type="match status" value="2"/>
</dbReference>
<dbReference type="EMBL" id="KL367609">
    <property type="protein sequence ID" value="KFD61836.1"/>
    <property type="molecule type" value="Genomic_DNA"/>
</dbReference>
<protein>
    <recommendedName>
        <fullName evidence="2">Abnormal cell migration protein 18-like fibronectin type I domain-containing protein</fullName>
    </recommendedName>
</protein>
<evidence type="ECO:0000259" key="2">
    <source>
        <dbReference type="Pfam" id="PF23003"/>
    </source>
</evidence>
<keyword evidence="5" id="KW-1185">Reference proteome</keyword>